<feature type="transmembrane region" description="Helical" evidence="1">
    <location>
        <begin position="238"/>
        <end position="260"/>
    </location>
</feature>
<dbReference type="Proteomes" id="UP000019267">
    <property type="component" value="Chromosome"/>
</dbReference>
<keyword evidence="1" id="KW-0472">Membrane</keyword>
<feature type="transmembrane region" description="Helical" evidence="1">
    <location>
        <begin position="136"/>
        <end position="157"/>
    </location>
</feature>
<reference evidence="2 3" key="1">
    <citation type="journal article" date="2014" name="Genome Biol. Evol.">
        <title>Molecular evolution of the substrate utilization strategies and putative virulence factors in mosquito-associated Spiroplasma species.</title>
        <authorList>
            <person name="Chang T.H."/>
            <person name="Lo W.S."/>
            <person name="Ku C."/>
            <person name="Chen L.L."/>
            <person name="Kuo C.H."/>
        </authorList>
    </citation>
    <scope>NUCLEOTIDE SEQUENCE [LARGE SCALE GENOMIC DNA]</scope>
    <source>
        <strain evidence="2">AES-1</strain>
    </source>
</reference>
<evidence type="ECO:0000256" key="1">
    <source>
        <dbReference type="SAM" id="Phobius"/>
    </source>
</evidence>
<accession>W6A694</accession>
<dbReference type="KEGG" id="scq:SCULI_v1c01760"/>
<dbReference type="EMBL" id="CP006681">
    <property type="protein sequence ID" value="AHI52517.1"/>
    <property type="molecule type" value="Genomic_DNA"/>
</dbReference>
<dbReference type="STRING" id="1276246.SCULI_v1c01760"/>
<dbReference type="PATRIC" id="fig|1276246.3.peg.175"/>
<gene>
    <name evidence="2" type="ORF">SCULI_v1c01760</name>
</gene>
<protein>
    <submittedName>
        <fullName evidence="2">ABC transporter permease</fullName>
    </submittedName>
</protein>
<dbReference type="HOGENOM" id="CLU_071300_0_0_14"/>
<feature type="transmembrane region" description="Helical" evidence="1">
    <location>
        <begin position="92"/>
        <end position="116"/>
    </location>
</feature>
<name>W6A694_9MOLU</name>
<dbReference type="AlphaFoldDB" id="W6A694"/>
<evidence type="ECO:0000313" key="3">
    <source>
        <dbReference type="Proteomes" id="UP000019267"/>
    </source>
</evidence>
<feature type="transmembrane region" description="Helical" evidence="1">
    <location>
        <begin position="20"/>
        <end position="39"/>
    </location>
</feature>
<proteinExistence type="predicted"/>
<keyword evidence="1" id="KW-0812">Transmembrane</keyword>
<keyword evidence="1" id="KW-1133">Transmembrane helix</keyword>
<dbReference type="RefSeq" id="WP_025362759.1">
    <property type="nucleotide sequence ID" value="NZ_CP006681.1"/>
</dbReference>
<organism evidence="2 3">
    <name type="scientific">Spiroplasma culicicola AES-1</name>
    <dbReference type="NCBI Taxonomy" id="1276246"/>
    <lineage>
        <taxon>Bacteria</taxon>
        <taxon>Bacillati</taxon>
        <taxon>Mycoplasmatota</taxon>
        <taxon>Mollicutes</taxon>
        <taxon>Entomoplasmatales</taxon>
        <taxon>Spiroplasmataceae</taxon>
        <taxon>Spiroplasma</taxon>
    </lineage>
</organism>
<sequence>MKFFNQLIYMQWKKYWKQTFNIFSGTLLSIIIVFLWMVVRIQTLSLYDPYIFASSIAVISIRNGTQTFVTMVDEIDRFINIKTSYLTLKNRFISLFSIIIFNQIINLINILILLIIFLPFKEIRSSFNNINWSMTIGGYVLLIMTANVISYLLIMIIKKNEFVRIIIEINYFLGVYLVGLVVPYELVYNHKTLVVMSYFVWYRYATNIFCSGYINATNFDFEGNNIHVDFGYNNDNKIAWVVAALILVLIIIMIVIIKIIKHNKIKSVNKRNYKYMKKQLFDFYNSFNTKKELEAFLKKQAGDKNE</sequence>
<dbReference type="eggNOG" id="COG0842">
    <property type="taxonomic scope" value="Bacteria"/>
</dbReference>
<feature type="transmembrane region" description="Helical" evidence="1">
    <location>
        <begin position="169"/>
        <end position="188"/>
    </location>
</feature>
<keyword evidence="3" id="KW-1185">Reference proteome</keyword>
<evidence type="ECO:0000313" key="2">
    <source>
        <dbReference type="EMBL" id="AHI52517.1"/>
    </source>
</evidence>